<reference evidence="3" key="1">
    <citation type="submission" date="2021-01" db="EMBL/GenBank/DDBJ databases">
        <title>Marivirga sp. nov., isolated from intertidal surface sediments.</title>
        <authorList>
            <person name="Zhang M."/>
        </authorList>
    </citation>
    <scope>NUCLEOTIDE SEQUENCE</scope>
    <source>
        <strain evidence="3">SM1354</strain>
    </source>
</reference>
<comment type="caution">
    <text evidence="3">The sequence shown here is derived from an EMBL/GenBank/DDBJ whole genome shotgun (WGS) entry which is preliminary data.</text>
</comment>
<evidence type="ECO:0000313" key="4">
    <source>
        <dbReference type="Proteomes" id="UP000642920"/>
    </source>
</evidence>
<dbReference type="Pfam" id="PF04389">
    <property type="entry name" value="Peptidase_M28"/>
    <property type="match status" value="1"/>
</dbReference>
<dbReference type="GO" id="GO:0006508">
    <property type="term" value="P:proteolysis"/>
    <property type="evidence" value="ECO:0007669"/>
    <property type="project" value="InterPro"/>
</dbReference>
<dbReference type="EMBL" id="JAERQG010000001">
    <property type="protein sequence ID" value="MBL0763783.1"/>
    <property type="molecule type" value="Genomic_DNA"/>
</dbReference>
<feature type="domain" description="Peptidase M28" evidence="2">
    <location>
        <begin position="220"/>
        <end position="409"/>
    </location>
</feature>
<dbReference type="RefSeq" id="WP_201916748.1">
    <property type="nucleotide sequence ID" value="NZ_JAERQG010000001.1"/>
</dbReference>
<dbReference type="PANTHER" id="PTHR12147:SF26">
    <property type="entry name" value="PEPTIDASE M28 DOMAIN-CONTAINING PROTEIN"/>
    <property type="match status" value="1"/>
</dbReference>
<dbReference type="SUPFAM" id="SSF53187">
    <property type="entry name" value="Zn-dependent exopeptidases"/>
    <property type="match status" value="1"/>
</dbReference>
<dbReference type="GO" id="GO:0008235">
    <property type="term" value="F:metalloexopeptidase activity"/>
    <property type="evidence" value="ECO:0007669"/>
    <property type="project" value="InterPro"/>
</dbReference>
<feature type="signal peptide" evidence="1">
    <location>
        <begin position="1"/>
        <end position="19"/>
    </location>
</feature>
<organism evidence="3 4">
    <name type="scientific">Marivirga atlantica</name>
    <dbReference type="NCBI Taxonomy" id="1548457"/>
    <lineage>
        <taxon>Bacteria</taxon>
        <taxon>Pseudomonadati</taxon>
        <taxon>Bacteroidota</taxon>
        <taxon>Cytophagia</taxon>
        <taxon>Cytophagales</taxon>
        <taxon>Marivirgaceae</taxon>
        <taxon>Marivirga</taxon>
    </lineage>
</organism>
<dbReference type="AlphaFoldDB" id="A0A937AHN6"/>
<dbReference type="PANTHER" id="PTHR12147">
    <property type="entry name" value="METALLOPEPTIDASE M28 FAMILY MEMBER"/>
    <property type="match status" value="1"/>
</dbReference>
<protein>
    <submittedName>
        <fullName evidence="3">Zn-dependent exopeptidase M28</fullName>
    </submittedName>
</protein>
<dbReference type="Proteomes" id="UP000642920">
    <property type="component" value="Unassembled WGS sequence"/>
</dbReference>
<evidence type="ECO:0000256" key="1">
    <source>
        <dbReference type="SAM" id="SignalP"/>
    </source>
</evidence>
<proteinExistence type="predicted"/>
<gene>
    <name evidence="3" type="ORF">JKP34_00890</name>
</gene>
<dbReference type="InterPro" id="IPR045175">
    <property type="entry name" value="M28_fam"/>
</dbReference>
<evidence type="ECO:0000313" key="3">
    <source>
        <dbReference type="EMBL" id="MBL0763783.1"/>
    </source>
</evidence>
<keyword evidence="1" id="KW-0732">Signal</keyword>
<sequence>MFRILSATILICFSVATYAQRASALKNMRILTSDSLAGRGYVENGMHKSATYIADQLDQLGAEPAIEVSSFFQEITPFSVNTFPSKITFNAYDKKQNPKIFTAGKDFLLHPASAPMNKEEVELNYLHDEKALDRVKSNKAYYINKHAFDKEAFHKIEQAFIADEKVENSLLVVYDSTKLSWYPSQNQAKNAVIYSNQPIAEKYISANWKSVLNNAFQAVNVIGKISGNRNDSAIFFSAHYDHLGRLGEHIFPGANDNASGVALLLTLAEHYSNNTPEFDTYFLFTTAEEIGLLGSYYYVTNPLLPLNKIKLLVNLDLVGTGEEGITIVNGTKHGKIFDLFTGLNATRLSQIKARGEACNSDHCFFDKAGVPAIFIYTLGGSKAYHDIHDDISSPSLYAFNQLQSLIIDVVNSL</sequence>
<keyword evidence="4" id="KW-1185">Reference proteome</keyword>
<feature type="chain" id="PRO_5037669971" evidence="1">
    <location>
        <begin position="20"/>
        <end position="413"/>
    </location>
</feature>
<dbReference type="Gene3D" id="3.40.630.10">
    <property type="entry name" value="Zn peptidases"/>
    <property type="match status" value="1"/>
</dbReference>
<name>A0A937AHN6_9BACT</name>
<dbReference type="InterPro" id="IPR007484">
    <property type="entry name" value="Peptidase_M28"/>
</dbReference>
<accession>A0A937AHN6</accession>
<evidence type="ECO:0000259" key="2">
    <source>
        <dbReference type="Pfam" id="PF04389"/>
    </source>
</evidence>